<dbReference type="AlphaFoldDB" id="A0A9W7FUS1"/>
<gene>
    <name evidence="2" type="ORF">TrLO_g14864</name>
</gene>
<feature type="compositionally biased region" description="Low complexity" evidence="1">
    <location>
        <begin position="89"/>
        <end position="103"/>
    </location>
</feature>
<dbReference type="OrthoDB" id="541781at2759"/>
<name>A0A9W7FUS1_9STRA</name>
<feature type="region of interest" description="Disordered" evidence="1">
    <location>
        <begin position="203"/>
        <end position="237"/>
    </location>
</feature>
<evidence type="ECO:0000313" key="2">
    <source>
        <dbReference type="EMBL" id="GMI18510.1"/>
    </source>
</evidence>
<proteinExistence type="predicted"/>
<accession>A0A9W7FUS1</accession>
<comment type="caution">
    <text evidence="2">The sequence shown here is derived from an EMBL/GenBank/DDBJ whole genome shotgun (WGS) entry which is preliminary data.</text>
</comment>
<reference evidence="3" key="1">
    <citation type="journal article" date="2023" name="Commun. Biol.">
        <title>Genome analysis of Parmales, the sister group of diatoms, reveals the evolutionary specialization of diatoms from phago-mixotrophs to photoautotrophs.</title>
        <authorList>
            <person name="Ban H."/>
            <person name="Sato S."/>
            <person name="Yoshikawa S."/>
            <person name="Yamada K."/>
            <person name="Nakamura Y."/>
            <person name="Ichinomiya M."/>
            <person name="Sato N."/>
            <person name="Blanc-Mathieu R."/>
            <person name="Endo H."/>
            <person name="Kuwata A."/>
            <person name="Ogata H."/>
        </authorList>
    </citation>
    <scope>NUCLEOTIDE SEQUENCE [LARGE SCALE GENOMIC DNA]</scope>
    <source>
        <strain evidence="3">NIES 3700</strain>
    </source>
</reference>
<protein>
    <submittedName>
        <fullName evidence="2">Uncharacterized protein</fullName>
    </submittedName>
</protein>
<dbReference type="EMBL" id="BRXW01000337">
    <property type="protein sequence ID" value="GMI18510.1"/>
    <property type="molecule type" value="Genomic_DNA"/>
</dbReference>
<dbReference type="Proteomes" id="UP001165122">
    <property type="component" value="Unassembled WGS sequence"/>
</dbReference>
<evidence type="ECO:0000256" key="1">
    <source>
        <dbReference type="SAM" id="MobiDB-lite"/>
    </source>
</evidence>
<organism evidence="2 3">
    <name type="scientific">Triparma laevis f. longispina</name>
    <dbReference type="NCBI Taxonomy" id="1714387"/>
    <lineage>
        <taxon>Eukaryota</taxon>
        <taxon>Sar</taxon>
        <taxon>Stramenopiles</taxon>
        <taxon>Ochrophyta</taxon>
        <taxon>Bolidophyceae</taxon>
        <taxon>Parmales</taxon>
        <taxon>Triparmaceae</taxon>
        <taxon>Triparma</taxon>
    </lineage>
</organism>
<keyword evidence="3" id="KW-1185">Reference proteome</keyword>
<feature type="region of interest" description="Disordered" evidence="1">
    <location>
        <begin position="85"/>
        <end position="106"/>
    </location>
</feature>
<feature type="compositionally biased region" description="Basic and acidic residues" evidence="1">
    <location>
        <begin position="206"/>
        <end position="237"/>
    </location>
</feature>
<sequence>MSSFSESINLHSLLSSKYPTLDSSALDDEAITSYLSSLCSGETAVNEEDFEGVVEGIVEGLDEFDGRGEVTELIRKTLTTVEVIDDSNDSTSTPSTASTPYTNDDSSVAQQLHEILSTPLPFATYLTQKITKPTSTELITHVLDSPSLVEKLRVKYDYEVKEREEKENSERELEINRNRKSSDIDDATKKQILSRFDEESYSLAPRDTKGSKKKALKDSRRASKKSSKSDSNLKYRDGQIVKVAKGQKFIVEDLKEEWDGGSRGKVVSKGKRGVGFSV</sequence>
<evidence type="ECO:0000313" key="3">
    <source>
        <dbReference type="Proteomes" id="UP001165122"/>
    </source>
</evidence>